<dbReference type="RefSeq" id="WP_140667247.1">
    <property type="nucleotide sequence ID" value="NZ_RCZE01000004.1"/>
</dbReference>
<dbReference type="PANTHER" id="PTHR23028">
    <property type="entry name" value="ACETYLTRANSFERASE"/>
    <property type="match status" value="1"/>
</dbReference>
<dbReference type="Proteomes" id="UP000317933">
    <property type="component" value="Unassembled WGS sequence"/>
</dbReference>
<feature type="transmembrane region" description="Helical" evidence="1">
    <location>
        <begin position="311"/>
        <end position="335"/>
    </location>
</feature>
<name>A0A502HVN1_9PSED</name>
<evidence type="ECO:0000259" key="2">
    <source>
        <dbReference type="Pfam" id="PF01757"/>
    </source>
</evidence>
<feature type="transmembrane region" description="Helical" evidence="1">
    <location>
        <begin position="99"/>
        <end position="116"/>
    </location>
</feature>
<feature type="domain" description="Acyltransferase 3" evidence="2">
    <location>
        <begin position="13"/>
        <end position="330"/>
    </location>
</feature>
<reference evidence="3 4" key="1">
    <citation type="journal article" date="2019" name="Environ. Microbiol.">
        <title>Species interactions and distinct microbial communities in high Arctic permafrost affected cryosols are associated with the CH4 and CO2 gas fluxes.</title>
        <authorList>
            <person name="Altshuler I."/>
            <person name="Hamel J."/>
            <person name="Turney S."/>
            <person name="Magnuson E."/>
            <person name="Levesque R."/>
            <person name="Greer C."/>
            <person name="Whyte L.G."/>
        </authorList>
    </citation>
    <scope>NUCLEOTIDE SEQUENCE [LARGE SCALE GENOMIC DNA]</scope>
    <source>
        <strain evidence="3 4">E3</strain>
    </source>
</reference>
<protein>
    <submittedName>
        <fullName evidence="3">Acyltransferase</fullName>
    </submittedName>
</protein>
<sequence>MTSTYEKTKDRIVFLDCMRIFAFISVLVGHKFYDQLEFASQNQKLHITIRYLAEVLLPLCLGGAAGVIVFFLTSGYIITHVLQKEITTEFIVKRVFRIYPLYIFAVITEALLARIIDGVELPSISILIPRLLLIGDFFGTPLALAGVEWTLRVEICFYAYMALMRYFSILQKPTIAVSVFLITAMIMFFAPQFPSAPGFSRGYLSTYGVFLFIGACFYIYENNTKARNLCVFAILSMLALFFFTISKSHQTWMNSNYGIFAMAIFVAGWVLRGRMQYGPIIGVASNLTYAVYLFHNWMWGYIQIVVSKAEIAFVPLSMQIFVVLLVMCYLVHISIERYGLEIGKRTLGLIRTKKTYDFKPSQAPQTNR</sequence>
<keyword evidence="3" id="KW-0012">Acyltransferase</keyword>
<feature type="transmembrane region" description="Helical" evidence="1">
    <location>
        <begin position="55"/>
        <end position="78"/>
    </location>
</feature>
<evidence type="ECO:0000313" key="4">
    <source>
        <dbReference type="Proteomes" id="UP000317933"/>
    </source>
</evidence>
<feature type="transmembrane region" description="Helical" evidence="1">
    <location>
        <begin position="278"/>
        <end position="299"/>
    </location>
</feature>
<comment type="caution">
    <text evidence="3">The sequence shown here is derived from an EMBL/GenBank/DDBJ whole genome shotgun (WGS) entry which is preliminary data.</text>
</comment>
<dbReference type="GO" id="GO:0016747">
    <property type="term" value="F:acyltransferase activity, transferring groups other than amino-acyl groups"/>
    <property type="evidence" value="ECO:0007669"/>
    <property type="project" value="InterPro"/>
</dbReference>
<accession>A0A502HVN1</accession>
<feature type="transmembrane region" description="Helical" evidence="1">
    <location>
        <begin position="252"/>
        <end position="271"/>
    </location>
</feature>
<organism evidence="3 4">
    <name type="scientific">Pseudomonas arsenicoxydans</name>
    <dbReference type="NCBI Taxonomy" id="702115"/>
    <lineage>
        <taxon>Bacteria</taxon>
        <taxon>Pseudomonadati</taxon>
        <taxon>Pseudomonadota</taxon>
        <taxon>Gammaproteobacteria</taxon>
        <taxon>Pseudomonadales</taxon>
        <taxon>Pseudomonadaceae</taxon>
        <taxon>Pseudomonas</taxon>
    </lineage>
</organism>
<feature type="transmembrane region" description="Helical" evidence="1">
    <location>
        <begin position="202"/>
        <end position="220"/>
    </location>
</feature>
<dbReference type="GO" id="GO:0000271">
    <property type="term" value="P:polysaccharide biosynthetic process"/>
    <property type="evidence" value="ECO:0007669"/>
    <property type="project" value="TreeGrafter"/>
</dbReference>
<proteinExistence type="predicted"/>
<evidence type="ECO:0000313" key="3">
    <source>
        <dbReference type="EMBL" id="TPG78807.1"/>
    </source>
</evidence>
<dbReference type="GO" id="GO:0016020">
    <property type="term" value="C:membrane"/>
    <property type="evidence" value="ECO:0007669"/>
    <property type="project" value="TreeGrafter"/>
</dbReference>
<feature type="transmembrane region" description="Helical" evidence="1">
    <location>
        <begin position="128"/>
        <end position="151"/>
    </location>
</feature>
<dbReference type="InterPro" id="IPR002656">
    <property type="entry name" value="Acyl_transf_3_dom"/>
</dbReference>
<feature type="transmembrane region" description="Helical" evidence="1">
    <location>
        <begin position="229"/>
        <end position="246"/>
    </location>
</feature>
<keyword evidence="3" id="KW-0808">Transferase</keyword>
<gene>
    <name evidence="3" type="ORF">EAH78_09005</name>
</gene>
<evidence type="ECO:0000256" key="1">
    <source>
        <dbReference type="SAM" id="Phobius"/>
    </source>
</evidence>
<dbReference type="InterPro" id="IPR050879">
    <property type="entry name" value="Acyltransferase_3"/>
</dbReference>
<feature type="transmembrane region" description="Helical" evidence="1">
    <location>
        <begin position="12"/>
        <end position="33"/>
    </location>
</feature>
<keyword evidence="1" id="KW-1133">Transmembrane helix</keyword>
<dbReference type="PANTHER" id="PTHR23028:SF53">
    <property type="entry name" value="ACYL_TRANSF_3 DOMAIN-CONTAINING PROTEIN"/>
    <property type="match status" value="1"/>
</dbReference>
<dbReference type="Pfam" id="PF01757">
    <property type="entry name" value="Acyl_transf_3"/>
    <property type="match status" value="1"/>
</dbReference>
<keyword evidence="1" id="KW-0472">Membrane</keyword>
<feature type="transmembrane region" description="Helical" evidence="1">
    <location>
        <begin position="172"/>
        <end position="190"/>
    </location>
</feature>
<dbReference type="EMBL" id="RCZE01000004">
    <property type="protein sequence ID" value="TPG78807.1"/>
    <property type="molecule type" value="Genomic_DNA"/>
</dbReference>
<keyword evidence="1" id="KW-0812">Transmembrane</keyword>
<dbReference type="AlphaFoldDB" id="A0A502HVN1"/>